<dbReference type="RefSeq" id="WP_015175455.1">
    <property type="nucleotide sequence ID" value="NC_019729.1"/>
</dbReference>
<evidence type="ECO:0000313" key="2">
    <source>
        <dbReference type="EMBL" id="AFZ06137.1"/>
    </source>
</evidence>
<feature type="domain" description="Putative restriction endonuclease" evidence="1">
    <location>
        <begin position="32"/>
        <end position="157"/>
    </location>
</feature>
<protein>
    <recommendedName>
        <fullName evidence="1">Putative restriction endonuclease domain-containing protein</fullName>
    </recommendedName>
</protein>
<dbReference type="PATRIC" id="fig|179408.3.peg.1991"/>
<keyword evidence="3" id="KW-1185">Reference proteome</keyword>
<reference evidence="2 3" key="1">
    <citation type="submission" date="2012-05" db="EMBL/GenBank/DDBJ databases">
        <title>Finished chromosome of genome of Oscillatoria sp. PCC 7112.</title>
        <authorList>
            <consortium name="US DOE Joint Genome Institute"/>
            <person name="Gugger M."/>
            <person name="Coursin T."/>
            <person name="Rippka R."/>
            <person name="Tandeau De Marsac N."/>
            <person name="Huntemann M."/>
            <person name="Wei C.-L."/>
            <person name="Han J."/>
            <person name="Detter J.C."/>
            <person name="Han C."/>
            <person name="Tapia R."/>
            <person name="Davenport K."/>
            <person name="Daligault H."/>
            <person name="Erkkila T."/>
            <person name="Gu W."/>
            <person name="Munk A.C.C."/>
            <person name="Teshima H."/>
            <person name="Xu Y."/>
            <person name="Chain P."/>
            <person name="Chen A."/>
            <person name="Krypides N."/>
            <person name="Mavromatis K."/>
            <person name="Markowitz V."/>
            <person name="Szeto E."/>
            <person name="Ivanova N."/>
            <person name="Mikhailova N."/>
            <person name="Ovchinnikova G."/>
            <person name="Pagani I."/>
            <person name="Pati A."/>
            <person name="Goodwin L."/>
            <person name="Peters L."/>
            <person name="Pitluck S."/>
            <person name="Woyke T."/>
            <person name="Kerfeld C."/>
        </authorList>
    </citation>
    <scope>NUCLEOTIDE SEQUENCE [LARGE SCALE GENOMIC DNA]</scope>
    <source>
        <strain evidence="2 3">PCC 7112</strain>
    </source>
</reference>
<name>K9VF83_9CYAN</name>
<dbReference type="eggNOG" id="COG4636">
    <property type="taxonomic scope" value="Bacteria"/>
</dbReference>
<proteinExistence type="predicted"/>
<dbReference type="HOGENOM" id="CLU_098557_1_0_3"/>
<organism evidence="2 3">
    <name type="scientific">Phormidium nigroviride PCC 7112</name>
    <dbReference type="NCBI Taxonomy" id="179408"/>
    <lineage>
        <taxon>Bacteria</taxon>
        <taxon>Bacillati</taxon>
        <taxon>Cyanobacteriota</taxon>
        <taxon>Cyanophyceae</taxon>
        <taxon>Oscillatoriophycideae</taxon>
        <taxon>Oscillatoriales</taxon>
        <taxon>Oscillatoriaceae</taxon>
        <taxon>Phormidium</taxon>
    </lineage>
</organism>
<accession>K9VF83</accession>
<dbReference type="EMBL" id="CP003614">
    <property type="protein sequence ID" value="AFZ06137.1"/>
    <property type="molecule type" value="Genomic_DNA"/>
</dbReference>
<gene>
    <name evidence="2" type="ORF">Osc7112_1638</name>
</gene>
<dbReference type="Proteomes" id="UP000010478">
    <property type="component" value="Chromosome"/>
</dbReference>
<evidence type="ECO:0000259" key="1">
    <source>
        <dbReference type="Pfam" id="PF05685"/>
    </source>
</evidence>
<sequence length="192" mass="21769">MPPLLSKTTDQRIVHHGMWERFKFIQKGFEGSPGVRLFYYDGTIEILMPGEDHETFAHVIGYLVTTFLVEQGIFFKPTGAMTQERSGVVSVQADESYCIGSVKPIPDLSIEVVFTSGGISKLERYKPLGVPEVWFWEDGLLKIYHLQDGSYEKSDRSQLPGLNNLDLDLMKRCILMAETDAGEAIRAFRQEM</sequence>
<dbReference type="Pfam" id="PF05685">
    <property type="entry name" value="Uma2"/>
    <property type="match status" value="1"/>
</dbReference>
<evidence type="ECO:0000313" key="3">
    <source>
        <dbReference type="Proteomes" id="UP000010478"/>
    </source>
</evidence>
<dbReference type="PANTHER" id="PTHR47152">
    <property type="entry name" value="SLR2084 PROTEIN-RELATED"/>
    <property type="match status" value="1"/>
</dbReference>
<dbReference type="OrthoDB" id="510891at2"/>
<dbReference type="CDD" id="cd06260">
    <property type="entry name" value="DUF820-like"/>
    <property type="match status" value="1"/>
</dbReference>
<dbReference type="AlphaFoldDB" id="K9VF83"/>
<dbReference type="KEGG" id="oni:Osc7112_1638"/>
<dbReference type="STRING" id="179408.Osc7112_1638"/>
<dbReference type="InterPro" id="IPR008538">
    <property type="entry name" value="Uma2"/>
</dbReference>